<dbReference type="SUPFAM" id="SSF56112">
    <property type="entry name" value="Protein kinase-like (PK-like)"/>
    <property type="match status" value="1"/>
</dbReference>
<dbReference type="Gene3D" id="3.90.1200.10">
    <property type="match status" value="1"/>
</dbReference>
<keyword evidence="2" id="KW-1185">Reference proteome</keyword>
<protein>
    <submittedName>
        <fullName evidence="1">Uncharacterized protein</fullName>
    </submittedName>
</protein>
<dbReference type="EMBL" id="JABBPN010000021">
    <property type="protein sequence ID" value="NMO97686.1"/>
    <property type="molecule type" value="Genomic_DNA"/>
</dbReference>
<dbReference type="RefSeq" id="WP_169506461.1">
    <property type="nucleotide sequence ID" value="NZ_JABBPN010000021.1"/>
</dbReference>
<comment type="caution">
    <text evidence="1">The sequence shown here is derived from an EMBL/GenBank/DDBJ whole genome shotgun (WGS) entry which is preliminary data.</text>
</comment>
<gene>
    <name evidence="1" type="ORF">HII30_18135</name>
</gene>
<sequence length="102" mass="11873">MNGWRAYDIAEFRLAREVRLGHDKELLEQLWDAFVKGYISVRELSAKDLKAVPLFVGVRQVWLMGLCFKDAHIHGSIDFGDDFIDDKLHFFMNIQKTLSSNK</sequence>
<dbReference type="Proteomes" id="UP000565468">
    <property type="component" value="Unassembled WGS sequence"/>
</dbReference>
<evidence type="ECO:0000313" key="1">
    <source>
        <dbReference type="EMBL" id="NMO97686.1"/>
    </source>
</evidence>
<dbReference type="InterPro" id="IPR011009">
    <property type="entry name" value="Kinase-like_dom_sf"/>
</dbReference>
<reference evidence="1 2" key="1">
    <citation type="submission" date="2020-04" db="EMBL/GenBank/DDBJ databases">
        <title>Paenibacillus algicola sp. nov., a novel marine bacterium producing alginate lyase.</title>
        <authorList>
            <person name="Huang H."/>
        </authorList>
    </citation>
    <scope>NUCLEOTIDE SEQUENCE [LARGE SCALE GENOMIC DNA]</scope>
    <source>
        <strain evidence="1 2">L7-75</strain>
    </source>
</reference>
<proteinExistence type="predicted"/>
<organism evidence="1 2">
    <name type="scientific">Paenibacillus lemnae</name>
    <dbReference type="NCBI Taxonomy" id="1330551"/>
    <lineage>
        <taxon>Bacteria</taxon>
        <taxon>Bacillati</taxon>
        <taxon>Bacillota</taxon>
        <taxon>Bacilli</taxon>
        <taxon>Bacillales</taxon>
        <taxon>Paenibacillaceae</taxon>
        <taxon>Paenibacillus</taxon>
    </lineage>
</organism>
<name>A0A848MAX4_PAELE</name>
<accession>A0A848MAX4</accession>
<evidence type="ECO:0000313" key="2">
    <source>
        <dbReference type="Proteomes" id="UP000565468"/>
    </source>
</evidence>
<dbReference type="AlphaFoldDB" id="A0A848MAX4"/>